<comment type="caution">
    <text evidence="2">The sequence shown here is derived from an EMBL/GenBank/DDBJ whole genome shotgun (WGS) entry which is preliminary data.</text>
</comment>
<name>A0A438JQN5_VITVI</name>
<protein>
    <submittedName>
        <fullName evidence="2">Transposon TX1 uncharacterized 149 kDa protein</fullName>
    </submittedName>
</protein>
<dbReference type="SUPFAM" id="SSF56219">
    <property type="entry name" value="DNase I-like"/>
    <property type="match status" value="1"/>
</dbReference>
<dbReference type="InterPro" id="IPR000477">
    <property type="entry name" value="RT_dom"/>
</dbReference>
<evidence type="ECO:0000313" key="2">
    <source>
        <dbReference type="EMBL" id="RVX11261.1"/>
    </source>
</evidence>
<dbReference type="Gene3D" id="3.60.10.10">
    <property type="entry name" value="Endonuclease/exonuclease/phosphatase"/>
    <property type="match status" value="1"/>
</dbReference>
<dbReference type="InterPro" id="IPR043502">
    <property type="entry name" value="DNA/RNA_pol_sf"/>
</dbReference>
<dbReference type="EMBL" id="QGNW01000031">
    <property type="protein sequence ID" value="RVX11261.1"/>
    <property type="molecule type" value="Genomic_DNA"/>
</dbReference>
<evidence type="ECO:0000313" key="3">
    <source>
        <dbReference type="Proteomes" id="UP000288805"/>
    </source>
</evidence>
<dbReference type="SUPFAM" id="SSF56672">
    <property type="entry name" value="DNA/RNA polymerases"/>
    <property type="match status" value="1"/>
</dbReference>
<dbReference type="Pfam" id="PF00078">
    <property type="entry name" value="RVT_1"/>
    <property type="match status" value="1"/>
</dbReference>
<feature type="domain" description="Reverse transcriptase" evidence="1">
    <location>
        <begin position="499"/>
        <end position="655"/>
    </location>
</feature>
<gene>
    <name evidence="2" type="primary">YTX2_523</name>
    <name evidence="2" type="ORF">CK203_019793</name>
</gene>
<dbReference type="AlphaFoldDB" id="A0A438JQN5"/>
<accession>A0A438JQN5</accession>
<dbReference type="PANTHER" id="PTHR19446">
    <property type="entry name" value="REVERSE TRANSCRIPTASES"/>
    <property type="match status" value="1"/>
</dbReference>
<dbReference type="CDD" id="cd01650">
    <property type="entry name" value="RT_nLTR_like"/>
    <property type="match status" value="1"/>
</dbReference>
<dbReference type="Proteomes" id="UP000288805">
    <property type="component" value="Unassembled WGS sequence"/>
</dbReference>
<reference evidence="2 3" key="1">
    <citation type="journal article" date="2018" name="PLoS Genet.">
        <title>Population sequencing reveals clonal diversity and ancestral inbreeding in the grapevine cultivar Chardonnay.</title>
        <authorList>
            <person name="Roach M.J."/>
            <person name="Johnson D.L."/>
            <person name="Bohlmann J."/>
            <person name="van Vuuren H.J."/>
            <person name="Jones S.J."/>
            <person name="Pretorius I.S."/>
            <person name="Schmidt S.A."/>
            <person name="Borneman A.R."/>
        </authorList>
    </citation>
    <scope>NUCLEOTIDE SEQUENCE [LARGE SCALE GENOMIC DNA]</scope>
    <source>
        <strain evidence="3">cv. Chardonnay</strain>
        <tissue evidence="2">Leaf</tissue>
    </source>
</reference>
<dbReference type="PROSITE" id="PS50878">
    <property type="entry name" value="RT_POL"/>
    <property type="match status" value="1"/>
</dbReference>
<organism evidence="2 3">
    <name type="scientific">Vitis vinifera</name>
    <name type="common">Grape</name>
    <dbReference type="NCBI Taxonomy" id="29760"/>
    <lineage>
        <taxon>Eukaryota</taxon>
        <taxon>Viridiplantae</taxon>
        <taxon>Streptophyta</taxon>
        <taxon>Embryophyta</taxon>
        <taxon>Tracheophyta</taxon>
        <taxon>Spermatophyta</taxon>
        <taxon>Magnoliopsida</taxon>
        <taxon>eudicotyledons</taxon>
        <taxon>Gunneridae</taxon>
        <taxon>Pentapetalae</taxon>
        <taxon>rosids</taxon>
        <taxon>Vitales</taxon>
        <taxon>Vitaceae</taxon>
        <taxon>Viteae</taxon>
        <taxon>Vitis</taxon>
    </lineage>
</organism>
<proteinExistence type="predicted"/>
<evidence type="ECO:0000259" key="1">
    <source>
        <dbReference type="PROSITE" id="PS50878"/>
    </source>
</evidence>
<sequence length="655" mass="73638">MARDVEVTPNPLSIMLRDGSTVILSTAPTSDLGNNMAKQRDSLDYPPGEEGCRNSGAAFELKLRTGSNSLRKRRKKKKSCSTRFERELKRLECSVSYKGTSGISKRSGLNDCDKRKLIKGVVRNQKADLWTQGARQEDSFSYGINRVLENLEVESGGYSISARFRNCSDGFSWIFSGVYGPVIGSEKEDFWEELGAIRGLWEDPWCIGGDFNAVRYLEERRNAPRLTADMRRFSEVIGELGLRDIPLAGGPFTWIGGLNSQVASRLDRFLISDQWEDRFSAISQSALPRLVSDHNPIILEAGGPEKMEQGGGRQRLFQQSRGPLPLAAVGAKENENALTPEDIEAKNLDLEEYKKWALLEETSWRQKSREIWLREGDKNTKYFHKMANARARRNFLSKIKVNGVNLSSLAEIKEGVCNAYQTLLSDPGDWRPNINGLTFKELGEGLASSLEVMFSEEEIFASLSSFCGDKAPGPDGFTMAFWLFCWDVVKPEILGLFREFYLHGTFQRSLNSTFLLLIPKKEGAEDLKDFRPISLVGSVYKLLAKVLANRLKTVIGEVISDSQHAFVHGRQIFDAVLIANEALDSRLKDNIPGLLLKMDIEKAFDHVNWNFLMEVMSKMGFGHRWINWIKWCCSTASFSILINGSPRASFVALGD</sequence>
<dbReference type="InterPro" id="IPR036691">
    <property type="entry name" value="Endo/exonu/phosph_ase_sf"/>
</dbReference>